<keyword evidence="2" id="KW-1185">Reference proteome</keyword>
<reference evidence="1 2" key="1">
    <citation type="journal article" date="2022" name="DNA Res.">
        <title>Chromosomal-level genome assembly of the orchid tree Bauhinia variegata (Leguminosae; Cercidoideae) supports the allotetraploid origin hypothesis of Bauhinia.</title>
        <authorList>
            <person name="Zhong Y."/>
            <person name="Chen Y."/>
            <person name="Zheng D."/>
            <person name="Pang J."/>
            <person name="Liu Y."/>
            <person name="Luo S."/>
            <person name="Meng S."/>
            <person name="Qian L."/>
            <person name="Wei D."/>
            <person name="Dai S."/>
            <person name="Zhou R."/>
        </authorList>
    </citation>
    <scope>NUCLEOTIDE SEQUENCE [LARGE SCALE GENOMIC DNA]</scope>
    <source>
        <strain evidence="1">BV-YZ2020</strain>
    </source>
</reference>
<proteinExistence type="predicted"/>
<evidence type="ECO:0000313" key="2">
    <source>
        <dbReference type="Proteomes" id="UP000828941"/>
    </source>
</evidence>
<accession>A0ACB9Q5P2</accession>
<sequence>MAGPVMMKLTCLAVMVCLVLGLPMAESVITCTQTQSAVVPCLGYLKSGGATVPAPCCNAVRSLNNLAKTTPDWQAACRCIEAAVKAVPGIKPAALSAIPGKCGIHLPFQISPTMDCSKQALYISN</sequence>
<dbReference type="EMBL" id="CM039426">
    <property type="protein sequence ID" value="KAI4356141.1"/>
    <property type="molecule type" value="Genomic_DNA"/>
</dbReference>
<comment type="caution">
    <text evidence="1">The sequence shown here is derived from an EMBL/GenBank/DDBJ whole genome shotgun (WGS) entry which is preliminary data.</text>
</comment>
<organism evidence="1 2">
    <name type="scientific">Bauhinia variegata</name>
    <name type="common">Purple orchid tree</name>
    <name type="synonym">Phanera variegata</name>
    <dbReference type="NCBI Taxonomy" id="167791"/>
    <lineage>
        <taxon>Eukaryota</taxon>
        <taxon>Viridiplantae</taxon>
        <taxon>Streptophyta</taxon>
        <taxon>Embryophyta</taxon>
        <taxon>Tracheophyta</taxon>
        <taxon>Spermatophyta</taxon>
        <taxon>Magnoliopsida</taxon>
        <taxon>eudicotyledons</taxon>
        <taxon>Gunneridae</taxon>
        <taxon>Pentapetalae</taxon>
        <taxon>rosids</taxon>
        <taxon>fabids</taxon>
        <taxon>Fabales</taxon>
        <taxon>Fabaceae</taxon>
        <taxon>Cercidoideae</taxon>
        <taxon>Cercideae</taxon>
        <taxon>Bauhiniinae</taxon>
        <taxon>Bauhinia</taxon>
    </lineage>
</organism>
<protein>
    <submittedName>
        <fullName evidence="1">Uncharacterized protein</fullName>
    </submittedName>
</protein>
<evidence type="ECO:0000313" key="1">
    <source>
        <dbReference type="EMBL" id="KAI4356141.1"/>
    </source>
</evidence>
<dbReference type="Proteomes" id="UP000828941">
    <property type="component" value="Chromosome 1"/>
</dbReference>
<name>A0ACB9Q5P2_BAUVA</name>
<gene>
    <name evidence="1" type="ORF">L6164_000188</name>
</gene>